<feature type="region of interest" description="Disordered" evidence="1">
    <location>
        <begin position="21"/>
        <end position="68"/>
    </location>
</feature>
<evidence type="ECO:0000256" key="1">
    <source>
        <dbReference type="SAM" id="MobiDB-lite"/>
    </source>
</evidence>
<name>M9WAZ0_HALCR</name>
<feature type="signal peptide" evidence="2">
    <location>
        <begin position="1"/>
        <end position="22"/>
    </location>
</feature>
<reference evidence="3" key="1">
    <citation type="journal article" date="2013" name="Mol. Reprod. Dev.">
        <title>Mass spectrometry and next-generation sequencing reveal an abundant and rapidly evolving abalone sperm protein.</title>
        <authorList>
            <person name="Palmer M.R."/>
            <person name="McDowall M.H."/>
            <person name="Stewart L."/>
            <person name="Ouaddi A."/>
            <person name="Maccoss M.J."/>
            <person name="Swanson W.J."/>
        </authorList>
    </citation>
    <scope>NUCLEOTIDE SEQUENCE</scope>
</reference>
<accession>M9WAZ0</accession>
<feature type="compositionally biased region" description="Acidic residues" evidence="1">
    <location>
        <begin position="58"/>
        <end position="68"/>
    </location>
</feature>
<dbReference type="EMBL" id="KC752602">
    <property type="protein sequence ID" value="AGJ90061.1"/>
    <property type="molecule type" value="mRNA"/>
</dbReference>
<organism evidence="3">
    <name type="scientific">Haliotis cracherodii</name>
    <name type="common">Black abalone</name>
    <dbReference type="NCBI Taxonomy" id="6455"/>
    <lineage>
        <taxon>Eukaryota</taxon>
        <taxon>Metazoa</taxon>
        <taxon>Spiralia</taxon>
        <taxon>Lophotrochozoa</taxon>
        <taxon>Mollusca</taxon>
        <taxon>Gastropoda</taxon>
        <taxon>Vetigastropoda</taxon>
        <taxon>Lepetellida</taxon>
        <taxon>Haliotoidea</taxon>
        <taxon>Haliotidae</taxon>
        <taxon>Haliotis</taxon>
    </lineage>
</organism>
<feature type="chain" id="PRO_5004104145" evidence="2">
    <location>
        <begin position="23"/>
        <end position="68"/>
    </location>
</feature>
<keyword evidence="2" id="KW-0732">Signal</keyword>
<dbReference type="AlphaFoldDB" id="M9WAZ0"/>
<proteinExistence type="evidence at transcript level"/>
<protein>
    <submittedName>
        <fullName evidence="3">Sperm protein 6kDa</fullName>
    </submittedName>
</protein>
<evidence type="ECO:0000313" key="3">
    <source>
        <dbReference type="EMBL" id="AGJ90061.1"/>
    </source>
</evidence>
<evidence type="ECO:0000256" key="2">
    <source>
        <dbReference type="SAM" id="SignalP"/>
    </source>
</evidence>
<sequence>MRVILILTAVFLIICLAKSVSSKYDEEDSDEIPKKILPQGGEEDVKRRKRSADFDYGGYDDDGDRYLN</sequence>